<keyword evidence="16" id="KW-0133">Cell shape</keyword>
<evidence type="ECO:0000256" key="21">
    <source>
        <dbReference type="ARBA" id="ARBA00023251"/>
    </source>
</evidence>
<evidence type="ECO:0000256" key="26">
    <source>
        <dbReference type="ARBA" id="ARBA00049902"/>
    </source>
</evidence>
<evidence type="ECO:0000256" key="29">
    <source>
        <dbReference type="SAM" id="Phobius"/>
    </source>
</evidence>
<keyword evidence="11" id="KW-0645">Protease</keyword>
<evidence type="ECO:0000256" key="28">
    <source>
        <dbReference type="SAM" id="MobiDB-lite"/>
    </source>
</evidence>
<keyword evidence="10" id="KW-0121">Carboxypeptidase</keyword>
<evidence type="ECO:0000256" key="12">
    <source>
        <dbReference type="ARBA" id="ARBA00022676"/>
    </source>
</evidence>
<dbReference type="PANTHER" id="PTHR32282:SF27">
    <property type="entry name" value="PENICILLIN-BINDING PROTEIN 1A"/>
    <property type="match status" value="1"/>
</dbReference>
<keyword evidence="17" id="KW-0735">Signal-anchor</keyword>
<dbReference type="InterPro" id="IPR001460">
    <property type="entry name" value="PCN-bd_Tpept"/>
</dbReference>
<dbReference type="GO" id="GO:0005886">
    <property type="term" value="C:plasma membrane"/>
    <property type="evidence" value="ECO:0007669"/>
    <property type="project" value="UniProtKB-SubCell"/>
</dbReference>
<dbReference type="GO" id="GO:0008955">
    <property type="term" value="F:peptidoglycan glycosyltransferase activity"/>
    <property type="evidence" value="ECO:0007669"/>
    <property type="project" value="UniProtKB-EC"/>
</dbReference>
<evidence type="ECO:0000313" key="34">
    <source>
        <dbReference type="Proteomes" id="UP000610558"/>
    </source>
</evidence>
<dbReference type="Pfam" id="PF17092">
    <property type="entry name" value="PCB_OB"/>
    <property type="match status" value="1"/>
</dbReference>
<keyword evidence="8" id="KW-1003">Cell membrane</keyword>
<dbReference type="Pfam" id="PF00912">
    <property type="entry name" value="Transgly"/>
    <property type="match status" value="1"/>
</dbReference>
<comment type="function">
    <text evidence="1">Cell wall formation. Synthesis of cross-linked peptidoglycan from the lipid intermediates. The enzyme has a penicillin-insensitive transglycosylase N-terminal domain (formation of linear glycan strands) and a penicillin-sensitive transpeptidase C-terminal domain (cross-linking of the peptide subunits).</text>
</comment>
<keyword evidence="14 29" id="KW-0812">Transmembrane</keyword>
<evidence type="ECO:0000256" key="13">
    <source>
        <dbReference type="ARBA" id="ARBA00022679"/>
    </source>
</evidence>
<keyword evidence="12" id="KW-0328">Glycosyltransferase</keyword>
<evidence type="ECO:0000256" key="25">
    <source>
        <dbReference type="ARBA" id="ARBA00044770"/>
    </source>
</evidence>
<keyword evidence="13" id="KW-0808">Transferase</keyword>
<protein>
    <recommendedName>
        <fullName evidence="7">Penicillin-binding protein 1A</fullName>
        <ecNumber evidence="25">2.4.99.28</ecNumber>
        <ecNumber evidence="6">3.4.16.4</ecNumber>
    </recommendedName>
</protein>
<evidence type="ECO:0000256" key="10">
    <source>
        <dbReference type="ARBA" id="ARBA00022645"/>
    </source>
</evidence>
<evidence type="ECO:0000256" key="6">
    <source>
        <dbReference type="ARBA" id="ARBA00012448"/>
    </source>
</evidence>
<dbReference type="Gene3D" id="3.40.710.10">
    <property type="entry name" value="DD-peptidase/beta-lactamase superfamily"/>
    <property type="match status" value="2"/>
</dbReference>
<dbReference type="Gene3D" id="1.10.3810.10">
    <property type="entry name" value="Biosynthetic peptidoglycan transglycosylase-like"/>
    <property type="match status" value="1"/>
</dbReference>
<dbReference type="EC" id="2.4.99.28" evidence="25"/>
<comment type="catalytic activity">
    <reaction evidence="26">
        <text>[GlcNAc-(1-&gt;4)-Mur2Ac(oyl-L-Ala-gamma-D-Glu-L-Lys-D-Ala-D-Ala)](n)-di-trans,octa-cis-undecaprenyl diphosphate + beta-D-GlcNAc-(1-&gt;4)-Mur2Ac(oyl-L-Ala-gamma-D-Glu-L-Lys-D-Ala-D-Ala)-di-trans,octa-cis-undecaprenyl diphosphate = [GlcNAc-(1-&gt;4)-Mur2Ac(oyl-L-Ala-gamma-D-Glu-L-Lys-D-Ala-D-Ala)](n+1)-di-trans,octa-cis-undecaprenyl diphosphate + di-trans,octa-cis-undecaprenyl diphosphate + H(+)</text>
        <dbReference type="Rhea" id="RHEA:23708"/>
        <dbReference type="Rhea" id="RHEA-COMP:9602"/>
        <dbReference type="Rhea" id="RHEA-COMP:9603"/>
        <dbReference type="ChEBI" id="CHEBI:15378"/>
        <dbReference type="ChEBI" id="CHEBI:58405"/>
        <dbReference type="ChEBI" id="CHEBI:60033"/>
        <dbReference type="ChEBI" id="CHEBI:78435"/>
        <dbReference type="EC" id="2.4.99.28"/>
    </reaction>
</comment>
<dbReference type="InterPro" id="IPR023346">
    <property type="entry name" value="Lysozyme-like_dom_sf"/>
</dbReference>
<dbReference type="NCBIfam" id="TIGR02074">
    <property type="entry name" value="PBP_1a_fam"/>
    <property type="match status" value="1"/>
</dbReference>
<dbReference type="SUPFAM" id="SSF53955">
    <property type="entry name" value="Lysozyme-like"/>
    <property type="match status" value="1"/>
</dbReference>
<keyword evidence="15" id="KW-0378">Hydrolase</keyword>
<comment type="similarity">
    <text evidence="4">In the C-terminal section; belongs to the transpeptidase family.</text>
</comment>
<feature type="transmembrane region" description="Helical" evidence="29">
    <location>
        <begin position="12"/>
        <end position="33"/>
    </location>
</feature>
<name>A0A927BYM3_9GAMM</name>
<evidence type="ECO:0000256" key="16">
    <source>
        <dbReference type="ARBA" id="ARBA00022960"/>
    </source>
</evidence>
<dbReference type="AlphaFoldDB" id="A0A927BYM3"/>
<evidence type="ECO:0000256" key="9">
    <source>
        <dbReference type="ARBA" id="ARBA00022519"/>
    </source>
</evidence>
<dbReference type="GO" id="GO:0046677">
    <property type="term" value="P:response to antibiotic"/>
    <property type="evidence" value="ECO:0007669"/>
    <property type="project" value="UniProtKB-KW"/>
</dbReference>
<dbReference type="EC" id="3.4.16.4" evidence="6"/>
<dbReference type="InterPro" id="IPR036950">
    <property type="entry name" value="PBP_transglycosylase"/>
</dbReference>
<evidence type="ECO:0000256" key="3">
    <source>
        <dbReference type="ARBA" id="ARBA00004752"/>
    </source>
</evidence>
<keyword evidence="19 29" id="KW-1133">Transmembrane helix</keyword>
<reference evidence="33" key="1">
    <citation type="submission" date="2020-09" db="EMBL/GenBank/DDBJ databases">
        <authorList>
            <person name="Yoon J.-W."/>
        </authorList>
    </citation>
    <scope>NUCLEOTIDE SEQUENCE</scope>
    <source>
        <strain evidence="33">KMU-158</strain>
    </source>
</reference>
<evidence type="ECO:0000256" key="19">
    <source>
        <dbReference type="ARBA" id="ARBA00022989"/>
    </source>
</evidence>
<dbReference type="RefSeq" id="WP_190762292.1">
    <property type="nucleotide sequence ID" value="NZ_JACXLD010000001.1"/>
</dbReference>
<proteinExistence type="inferred from homology"/>
<evidence type="ECO:0000256" key="2">
    <source>
        <dbReference type="ARBA" id="ARBA00004249"/>
    </source>
</evidence>
<evidence type="ECO:0000256" key="14">
    <source>
        <dbReference type="ARBA" id="ARBA00022692"/>
    </source>
</evidence>
<feature type="domain" description="Penicillin-binding protein transpeptidase" evidence="30">
    <location>
        <begin position="438"/>
        <end position="717"/>
    </location>
</feature>
<evidence type="ECO:0000256" key="27">
    <source>
        <dbReference type="ARBA" id="ARBA00060592"/>
    </source>
</evidence>
<evidence type="ECO:0000256" key="24">
    <source>
        <dbReference type="ARBA" id="ARBA00034000"/>
    </source>
</evidence>
<sequence>MLNRFAFLRPLLLIGALAVAGLVMITAAAFLYIDPQLPKAEALRDVELQTPLRIYSKDGQLIGEFGEKRRTPISIQEVPELAIKAFLAAEDDRFFQHRGVDPAGLLRAALQLITSGDIKSGGSTITMQVAKNYFLTRDKTFTRKFTEIFLAIEIERRLSKGDILELYLNKIFLGHHAYGIEAAAYVYYGKPIKELNLAQIAMIAGLPKAPSAYNPIANPSRARVRRNWILGRMLELDYIDDQQYQAALHEPITARAHGAKLDLNAAYVAEMIRIEMLRRYGQSAYEEGFTVITSIDSKLQKTAQQAVLDGVTEYDLRHGYRGPEQQWPLPETLDEESVIDFRSRLNAIGPIGPWLPALIISNTEKTATALLAGGEHITLDWEHSFEGMDRYISEDRVSYKAKNTEELVKPGDVVRLRRHPSANEQWRLSQLPEVQGALISLNADNGAILSLVGGYDYEKSSFNRATQAARQPGSNFKPFIYTAGLDNGFTPASIINDAPIVFEDEKLGGTWRPDNDSGTFSGPMRLRKALYLSRNLVSIRLLQQLGIRTAIDYVGRFGFDSSQLPLDLSLALGSHSLSMIDIVTGYATFANGGYKVKPWVMDRIIDRNGNTLYRANPAQVCDHCDALANNEQEFVPAHLEMESLDDLLNSEEEELLSLNQAPRILSEQTTFLIDSMLQDVVRKGTGRKALALNRSDAAGKTGTTNGPTDAWFSGYSSGVVTSTWAGFDDNKKLGRREYGGSVALPIWIDYMKVALEGRTERHLPQPQGVVSVKIDPDNGKLASPGQSNAIFEYFKTENAPEAQSRSGNYPGQESQESPYDIF</sequence>
<keyword evidence="20 29" id="KW-0472">Membrane</keyword>
<evidence type="ECO:0000256" key="8">
    <source>
        <dbReference type="ARBA" id="ARBA00022475"/>
    </source>
</evidence>
<evidence type="ECO:0000256" key="22">
    <source>
        <dbReference type="ARBA" id="ARBA00023268"/>
    </source>
</evidence>
<dbReference type="InterPro" id="IPR001264">
    <property type="entry name" value="Glyco_trans_51"/>
</dbReference>
<accession>A0A927BYM3</accession>
<evidence type="ECO:0000259" key="32">
    <source>
        <dbReference type="Pfam" id="PF17092"/>
    </source>
</evidence>
<comment type="subcellular location">
    <subcellularLocation>
        <location evidence="2">Cell inner membrane</location>
        <topology evidence="2">Single-pass type II membrane protein</topology>
    </subcellularLocation>
</comment>
<evidence type="ECO:0000256" key="1">
    <source>
        <dbReference type="ARBA" id="ARBA00002624"/>
    </source>
</evidence>
<feature type="domain" description="Glycosyl transferase family 51" evidence="31">
    <location>
        <begin position="58"/>
        <end position="233"/>
    </location>
</feature>
<feature type="compositionally biased region" description="Polar residues" evidence="28">
    <location>
        <begin position="801"/>
        <end position="822"/>
    </location>
</feature>
<keyword evidence="9" id="KW-0997">Cell inner membrane</keyword>
<evidence type="ECO:0000313" key="33">
    <source>
        <dbReference type="EMBL" id="MBD2857969.1"/>
    </source>
</evidence>
<keyword evidence="23" id="KW-0961">Cell wall biogenesis/degradation</keyword>
<keyword evidence="21" id="KW-0046">Antibiotic resistance</keyword>
<dbReference type="GO" id="GO:0030288">
    <property type="term" value="C:outer membrane-bounded periplasmic space"/>
    <property type="evidence" value="ECO:0007669"/>
    <property type="project" value="TreeGrafter"/>
</dbReference>
<dbReference type="GO" id="GO:0009002">
    <property type="term" value="F:serine-type D-Ala-D-Ala carboxypeptidase activity"/>
    <property type="evidence" value="ECO:0007669"/>
    <property type="project" value="UniProtKB-EC"/>
</dbReference>
<comment type="caution">
    <text evidence="33">The sequence shown here is derived from an EMBL/GenBank/DDBJ whole genome shotgun (WGS) entry which is preliminary data.</text>
</comment>
<gene>
    <name evidence="33" type="ORF">IB286_03045</name>
</gene>
<dbReference type="GO" id="GO:0008658">
    <property type="term" value="F:penicillin binding"/>
    <property type="evidence" value="ECO:0007669"/>
    <property type="project" value="InterPro"/>
</dbReference>
<dbReference type="GO" id="GO:0071555">
    <property type="term" value="P:cell wall organization"/>
    <property type="evidence" value="ECO:0007669"/>
    <property type="project" value="UniProtKB-KW"/>
</dbReference>
<feature type="region of interest" description="Disordered" evidence="28">
    <location>
        <begin position="795"/>
        <end position="822"/>
    </location>
</feature>
<evidence type="ECO:0000259" key="31">
    <source>
        <dbReference type="Pfam" id="PF00912"/>
    </source>
</evidence>
<keyword evidence="22" id="KW-0511">Multifunctional enzyme</keyword>
<comment type="similarity">
    <text evidence="5">In the N-terminal section; belongs to the glycosyltransferase 51 family.</text>
</comment>
<keyword evidence="18" id="KW-0573">Peptidoglycan synthesis</keyword>
<evidence type="ECO:0000256" key="5">
    <source>
        <dbReference type="ARBA" id="ARBA00007739"/>
    </source>
</evidence>
<comment type="pathway">
    <text evidence="3">Cell wall biogenesis; peptidoglycan biosynthesis.</text>
</comment>
<dbReference type="FunFam" id="1.10.3810.10:FF:000003">
    <property type="entry name" value="Penicillin-binding protein 1a"/>
    <property type="match status" value="1"/>
</dbReference>
<dbReference type="PANTHER" id="PTHR32282">
    <property type="entry name" value="BINDING PROTEIN TRANSPEPTIDASE, PUTATIVE-RELATED"/>
    <property type="match status" value="1"/>
</dbReference>
<evidence type="ECO:0000259" key="30">
    <source>
        <dbReference type="Pfam" id="PF00905"/>
    </source>
</evidence>
<dbReference type="EMBL" id="JACXLD010000001">
    <property type="protein sequence ID" value="MBD2857969.1"/>
    <property type="molecule type" value="Genomic_DNA"/>
</dbReference>
<dbReference type="GO" id="GO:0009252">
    <property type="term" value="P:peptidoglycan biosynthetic process"/>
    <property type="evidence" value="ECO:0007669"/>
    <property type="project" value="UniProtKB-KW"/>
</dbReference>
<evidence type="ECO:0000256" key="17">
    <source>
        <dbReference type="ARBA" id="ARBA00022968"/>
    </source>
</evidence>
<dbReference type="InterPro" id="IPR031376">
    <property type="entry name" value="PCB_OB"/>
</dbReference>
<organism evidence="33 34">
    <name type="scientific">Spongiibacter pelagi</name>
    <dbReference type="NCBI Taxonomy" id="2760804"/>
    <lineage>
        <taxon>Bacteria</taxon>
        <taxon>Pseudomonadati</taxon>
        <taxon>Pseudomonadota</taxon>
        <taxon>Gammaproteobacteria</taxon>
        <taxon>Cellvibrionales</taxon>
        <taxon>Spongiibacteraceae</taxon>
        <taxon>Spongiibacter</taxon>
    </lineage>
</organism>
<dbReference type="GO" id="GO:0006508">
    <property type="term" value="P:proteolysis"/>
    <property type="evidence" value="ECO:0007669"/>
    <property type="project" value="UniProtKB-KW"/>
</dbReference>
<dbReference type="InterPro" id="IPR012338">
    <property type="entry name" value="Beta-lactam/transpept-like"/>
</dbReference>
<keyword evidence="34" id="KW-1185">Reference proteome</keyword>
<feature type="domain" description="Penicillin-binding protein OB-like" evidence="32">
    <location>
        <begin position="320"/>
        <end position="434"/>
    </location>
</feature>
<dbReference type="InterPro" id="IPR050396">
    <property type="entry name" value="Glycosyltr_51/Transpeptidase"/>
</dbReference>
<evidence type="ECO:0000256" key="18">
    <source>
        <dbReference type="ARBA" id="ARBA00022984"/>
    </source>
</evidence>
<comment type="pathway">
    <text evidence="27">Glycan biosynthesis.</text>
</comment>
<evidence type="ECO:0000256" key="7">
    <source>
        <dbReference type="ARBA" id="ARBA00018638"/>
    </source>
</evidence>
<dbReference type="SUPFAM" id="SSF56601">
    <property type="entry name" value="beta-lactamase/transpeptidase-like"/>
    <property type="match status" value="1"/>
</dbReference>
<evidence type="ECO:0000256" key="23">
    <source>
        <dbReference type="ARBA" id="ARBA00023316"/>
    </source>
</evidence>
<evidence type="ECO:0000256" key="4">
    <source>
        <dbReference type="ARBA" id="ARBA00007090"/>
    </source>
</evidence>
<evidence type="ECO:0000256" key="15">
    <source>
        <dbReference type="ARBA" id="ARBA00022801"/>
    </source>
</evidence>
<dbReference type="Pfam" id="PF00905">
    <property type="entry name" value="Transpeptidase"/>
    <property type="match status" value="1"/>
</dbReference>
<dbReference type="Proteomes" id="UP000610558">
    <property type="component" value="Unassembled WGS sequence"/>
</dbReference>
<evidence type="ECO:0000256" key="11">
    <source>
        <dbReference type="ARBA" id="ARBA00022670"/>
    </source>
</evidence>
<comment type="catalytic activity">
    <reaction evidence="24">
        <text>Preferential cleavage: (Ac)2-L-Lys-D-Ala-|-D-Ala. Also transpeptidation of peptidyl-alanyl moieties that are N-acyl substituents of D-alanine.</text>
        <dbReference type="EC" id="3.4.16.4"/>
    </reaction>
</comment>
<dbReference type="GO" id="GO:0008360">
    <property type="term" value="P:regulation of cell shape"/>
    <property type="evidence" value="ECO:0007669"/>
    <property type="project" value="UniProtKB-KW"/>
</dbReference>
<evidence type="ECO:0000256" key="20">
    <source>
        <dbReference type="ARBA" id="ARBA00023136"/>
    </source>
</evidence>